<gene>
    <name evidence="1" type="ORF">Pla52o_02000</name>
</gene>
<reference evidence="1 2" key="1">
    <citation type="submission" date="2019-02" db="EMBL/GenBank/DDBJ databases">
        <title>Deep-cultivation of Planctomycetes and their phenomic and genomic characterization uncovers novel biology.</title>
        <authorList>
            <person name="Wiegand S."/>
            <person name="Jogler M."/>
            <person name="Boedeker C."/>
            <person name="Pinto D."/>
            <person name="Vollmers J."/>
            <person name="Rivas-Marin E."/>
            <person name="Kohn T."/>
            <person name="Peeters S.H."/>
            <person name="Heuer A."/>
            <person name="Rast P."/>
            <person name="Oberbeckmann S."/>
            <person name="Bunk B."/>
            <person name="Jeske O."/>
            <person name="Meyerdierks A."/>
            <person name="Storesund J.E."/>
            <person name="Kallscheuer N."/>
            <person name="Luecker S."/>
            <person name="Lage O.M."/>
            <person name="Pohl T."/>
            <person name="Merkel B.J."/>
            <person name="Hornburger P."/>
            <person name="Mueller R.-W."/>
            <person name="Bruemmer F."/>
            <person name="Labrenz M."/>
            <person name="Spormann A.M."/>
            <person name="Op Den Camp H."/>
            <person name="Overmann J."/>
            <person name="Amann R."/>
            <person name="Jetten M.S.M."/>
            <person name="Mascher T."/>
            <person name="Medema M.H."/>
            <person name="Devos D.P."/>
            <person name="Kaster A.-K."/>
            <person name="Ovreas L."/>
            <person name="Rohde M."/>
            <person name="Galperin M.Y."/>
            <person name="Jogler C."/>
        </authorList>
    </citation>
    <scope>NUCLEOTIDE SEQUENCE [LARGE SCALE GENOMIC DNA]</scope>
    <source>
        <strain evidence="1 2">Pla52o</strain>
    </source>
</reference>
<dbReference type="AlphaFoldDB" id="A0A5C6CS31"/>
<evidence type="ECO:0000313" key="2">
    <source>
        <dbReference type="Proteomes" id="UP000316304"/>
    </source>
</evidence>
<organism evidence="1 2">
    <name type="scientific">Novipirellula galeiformis</name>
    <dbReference type="NCBI Taxonomy" id="2528004"/>
    <lineage>
        <taxon>Bacteria</taxon>
        <taxon>Pseudomonadati</taxon>
        <taxon>Planctomycetota</taxon>
        <taxon>Planctomycetia</taxon>
        <taxon>Pirellulales</taxon>
        <taxon>Pirellulaceae</taxon>
        <taxon>Novipirellula</taxon>
    </lineage>
</organism>
<protein>
    <recommendedName>
        <fullName evidence="3">Cupin domain protein</fullName>
    </recommendedName>
</protein>
<evidence type="ECO:0008006" key="3">
    <source>
        <dbReference type="Google" id="ProtNLM"/>
    </source>
</evidence>
<dbReference type="InterPro" id="IPR011051">
    <property type="entry name" value="RmlC_Cupin_sf"/>
</dbReference>
<dbReference type="SUPFAM" id="SSF51182">
    <property type="entry name" value="RmlC-like cupins"/>
    <property type="match status" value="1"/>
</dbReference>
<sequence>MSKPLHLDDFVGGWLTGHFEPALLRQDAVEVAIKRYAAGDYEASHHHRIATEYTVVASGRVRMLGQEYEAGQIVEIPPGTSTDFTALEETITVVLKFPSVADDKYLD</sequence>
<dbReference type="RefSeq" id="WP_146592715.1">
    <property type="nucleotide sequence ID" value="NZ_SJPT01000001.1"/>
</dbReference>
<proteinExistence type="predicted"/>
<keyword evidence="2" id="KW-1185">Reference proteome</keyword>
<dbReference type="Gene3D" id="2.60.120.10">
    <property type="entry name" value="Jelly Rolls"/>
    <property type="match status" value="1"/>
</dbReference>
<accession>A0A5C6CS31</accession>
<dbReference type="OrthoDB" id="6555763at2"/>
<dbReference type="InterPro" id="IPR014710">
    <property type="entry name" value="RmlC-like_jellyroll"/>
</dbReference>
<name>A0A5C6CS31_9BACT</name>
<evidence type="ECO:0000313" key="1">
    <source>
        <dbReference type="EMBL" id="TWU26347.1"/>
    </source>
</evidence>
<comment type="caution">
    <text evidence="1">The sequence shown here is derived from an EMBL/GenBank/DDBJ whole genome shotgun (WGS) entry which is preliminary data.</text>
</comment>
<dbReference type="Proteomes" id="UP000316304">
    <property type="component" value="Unassembled WGS sequence"/>
</dbReference>
<dbReference type="EMBL" id="SJPT01000001">
    <property type="protein sequence ID" value="TWU26347.1"/>
    <property type="molecule type" value="Genomic_DNA"/>
</dbReference>